<dbReference type="GO" id="GO:0009306">
    <property type="term" value="P:protein secretion"/>
    <property type="evidence" value="ECO:0007669"/>
    <property type="project" value="UniProtKB-UniRule"/>
</dbReference>
<gene>
    <name evidence="8" type="primary">secE</name>
    <name evidence="9" type="ORF">HMPREF9698_00808</name>
</gene>
<comment type="function">
    <text evidence="8">Essential subunit of the Sec protein translocation channel SecYEG. Clamps together the 2 halves of SecY. May contact the channel plug during translocation.</text>
</comment>
<comment type="subunit">
    <text evidence="8">Component of the Sec protein translocase complex. Heterotrimer consisting of SecY, SecE and SecG subunits. The heterotrimers can form oligomers, although 1 heterotrimer is thought to be able to translocate proteins. Interacts with the ribosome. Interacts with SecDF, and other proteins may be involved. Interacts with SecA.</text>
</comment>
<dbReference type="Pfam" id="PF00584">
    <property type="entry name" value="SecE"/>
    <property type="match status" value="1"/>
</dbReference>
<evidence type="ECO:0000256" key="8">
    <source>
        <dbReference type="HAMAP-Rule" id="MF_00422"/>
    </source>
</evidence>
<keyword evidence="2 8" id="KW-0813">Transport</keyword>
<comment type="subcellular location">
    <subcellularLocation>
        <location evidence="8">Cell membrane</location>
        <topology evidence="8">Single-pass membrane protein</topology>
    </subcellularLocation>
    <subcellularLocation>
        <location evidence="1">Membrane</location>
    </subcellularLocation>
</comment>
<evidence type="ECO:0000256" key="2">
    <source>
        <dbReference type="ARBA" id="ARBA00022448"/>
    </source>
</evidence>
<evidence type="ECO:0000256" key="5">
    <source>
        <dbReference type="ARBA" id="ARBA00022989"/>
    </source>
</evidence>
<evidence type="ECO:0000313" key="10">
    <source>
        <dbReference type="Proteomes" id="UP000009875"/>
    </source>
</evidence>
<dbReference type="eggNOG" id="COG0690">
    <property type="taxonomic scope" value="Bacteria"/>
</dbReference>
<dbReference type="GO" id="GO:0043952">
    <property type="term" value="P:protein transport by the Sec complex"/>
    <property type="evidence" value="ECO:0007669"/>
    <property type="project" value="UniProtKB-UniRule"/>
</dbReference>
<dbReference type="AlphaFoldDB" id="K9ECV6"/>
<keyword evidence="4 8" id="KW-0653">Protein transport</keyword>
<dbReference type="NCBIfam" id="TIGR00964">
    <property type="entry name" value="secE_bact"/>
    <property type="match status" value="1"/>
</dbReference>
<name>K9ECV6_9LACT</name>
<reference evidence="9 10" key="1">
    <citation type="submission" date="2012-09" db="EMBL/GenBank/DDBJ databases">
        <title>The Genome Sequence of Alloiococcus otitis ATCC 51267.</title>
        <authorList>
            <consortium name="The Broad Institute Genome Sequencing Platform"/>
            <person name="Earl A."/>
            <person name="Ward D."/>
            <person name="Feldgarden M."/>
            <person name="Gevers D."/>
            <person name="Huys G."/>
            <person name="Walker B."/>
            <person name="Young S.K."/>
            <person name="Zeng Q."/>
            <person name="Gargeya S."/>
            <person name="Fitzgerald M."/>
            <person name="Haas B."/>
            <person name="Abouelleil A."/>
            <person name="Alvarado L."/>
            <person name="Arachchi H.M."/>
            <person name="Berlin A.M."/>
            <person name="Chapman S.B."/>
            <person name="Goldberg J."/>
            <person name="Griggs A."/>
            <person name="Gujja S."/>
            <person name="Hansen M."/>
            <person name="Howarth C."/>
            <person name="Imamovic A."/>
            <person name="Larimer J."/>
            <person name="McCowen C."/>
            <person name="Montmayeur A."/>
            <person name="Murphy C."/>
            <person name="Neiman D."/>
            <person name="Pearson M."/>
            <person name="Priest M."/>
            <person name="Roberts A."/>
            <person name="Saif S."/>
            <person name="Shea T."/>
            <person name="Sisk P."/>
            <person name="Sykes S."/>
            <person name="Wortman J."/>
            <person name="Nusbaum C."/>
            <person name="Birren B."/>
        </authorList>
    </citation>
    <scope>NUCLEOTIDE SEQUENCE [LARGE SCALE GENOMIC DNA]</scope>
    <source>
        <strain evidence="9 10">ATCC 51267</strain>
    </source>
</reference>
<dbReference type="STRING" id="883081.HMPREF9698_00808"/>
<evidence type="ECO:0000256" key="7">
    <source>
        <dbReference type="ARBA" id="ARBA00023136"/>
    </source>
</evidence>
<evidence type="ECO:0000256" key="3">
    <source>
        <dbReference type="ARBA" id="ARBA00022692"/>
    </source>
</evidence>
<dbReference type="Proteomes" id="UP000009875">
    <property type="component" value="Unassembled WGS sequence"/>
</dbReference>
<evidence type="ECO:0000256" key="6">
    <source>
        <dbReference type="ARBA" id="ARBA00023010"/>
    </source>
</evidence>
<sequence>MKKVTTFFREVKEEMQKTDWPSGKELRKDSATIFGVLIFFSAFFYLSDWILTTLL</sequence>
<dbReference type="HOGENOM" id="CLU_113663_8_1_9"/>
<evidence type="ECO:0000256" key="1">
    <source>
        <dbReference type="ARBA" id="ARBA00004370"/>
    </source>
</evidence>
<comment type="caution">
    <text evidence="9">The sequence shown here is derived from an EMBL/GenBank/DDBJ whole genome shotgun (WGS) entry which is preliminary data.</text>
</comment>
<dbReference type="HAMAP" id="MF_00422">
    <property type="entry name" value="SecE"/>
    <property type="match status" value="1"/>
</dbReference>
<evidence type="ECO:0000313" key="9">
    <source>
        <dbReference type="EMBL" id="EKU93691.1"/>
    </source>
</evidence>
<dbReference type="EMBL" id="AGXA01000017">
    <property type="protein sequence ID" value="EKU93691.1"/>
    <property type="molecule type" value="Genomic_DNA"/>
</dbReference>
<accession>K9ECV6</accession>
<dbReference type="Gene3D" id="1.20.5.1030">
    <property type="entry name" value="Preprotein translocase secy subunit"/>
    <property type="match status" value="1"/>
</dbReference>
<dbReference type="InterPro" id="IPR001901">
    <property type="entry name" value="Translocase_SecE/Sec61-g"/>
</dbReference>
<dbReference type="InterPro" id="IPR005807">
    <property type="entry name" value="SecE_bac"/>
</dbReference>
<keyword evidence="3 8" id="KW-0812">Transmembrane</keyword>
<keyword evidence="8" id="KW-1003">Cell membrane</keyword>
<keyword evidence="7 8" id="KW-0472">Membrane</keyword>
<protein>
    <recommendedName>
        <fullName evidence="8">Protein translocase subunit SecE</fullName>
    </recommendedName>
</protein>
<dbReference type="GO" id="GO:0008320">
    <property type="term" value="F:protein transmembrane transporter activity"/>
    <property type="evidence" value="ECO:0007669"/>
    <property type="project" value="UniProtKB-UniRule"/>
</dbReference>
<keyword evidence="6 8" id="KW-0811">Translocation</keyword>
<feature type="transmembrane region" description="Helical" evidence="8">
    <location>
        <begin position="31"/>
        <end position="51"/>
    </location>
</feature>
<dbReference type="GO" id="GO:0065002">
    <property type="term" value="P:intracellular protein transmembrane transport"/>
    <property type="evidence" value="ECO:0007669"/>
    <property type="project" value="UniProtKB-UniRule"/>
</dbReference>
<dbReference type="RefSeq" id="WP_003777623.1">
    <property type="nucleotide sequence ID" value="NZ_JH992958.1"/>
</dbReference>
<comment type="similarity">
    <text evidence="8">Belongs to the SecE/SEC61-gamma family.</text>
</comment>
<dbReference type="InterPro" id="IPR038379">
    <property type="entry name" value="SecE_sf"/>
</dbReference>
<keyword evidence="5 8" id="KW-1133">Transmembrane helix</keyword>
<evidence type="ECO:0000256" key="4">
    <source>
        <dbReference type="ARBA" id="ARBA00022927"/>
    </source>
</evidence>
<organism evidence="9 10">
    <name type="scientific">Alloiococcus otitis ATCC 51267</name>
    <dbReference type="NCBI Taxonomy" id="883081"/>
    <lineage>
        <taxon>Bacteria</taxon>
        <taxon>Bacillati</taxon>
        <taxon>Bacillota</taxon>
        <taxon>Bacilli</taxon>
        <taxon>Lactobacillales</taxon>
        <taxon>Carnobacteriaceae</taxon>
        <taxon>Alloiococcus</taxon>
    </lineage>
</organism>
<keyword evidence="10" id="KW-1185">Reference proteome</keyword>
<proteinExistence type="inferred from homology"/>
<dbReference type="GO" id="GO:0005886">
    <property type="term" value="C:plasma membrane"/>
    <property type="evidence" value="ECO:0007669"/>
    <property type="project" value="UniProtKB-SubCell"/>
</dbReference>
<dbReference type="GO" id="GO:0006605">
    <property type="term" value="P:protein targeting"/>
    <property type="evidence" value="ECO:0007669"/>
    <property type="project" value="UniProtKB-UniRule"/>
</dbReference>